<dbReference type="GO" id="GO:0004523">
    <property type="term" value="F:RNA-DNA hybrid ribonuclease activity"/>
    <property type="evidence" value="ECO:0007669"/>
    <property type="project" value="InterPro"/>
</dbReference>
<dbReference type="InterPro" id="IPR001765">
    <property type="entry name" value="Carbonic_anhydrase"/>
</dbReference>
<comment type="caution">
    <text evidence="10">The sequence shown here is derived from an EMBL/GenBank/DDBJ whole genome shotgun (WGS) entry which is preliminary data.</text>
</comment>
<dbReference type="Pfam" id="PF13456">
    <property type="entry name" value="RVT_3"/>
    <property type="match status" value="1"/>
</dbReference>
<dbReference type="PANTHER" id="PTHR11002:SF45">
    <property type="entry name" value="CARBONIC ANHYDRASE"/>
    <property type="match status" value="1"/>
</dbReference>
<evidence type="ECO:0000256" key="1">
    <source>
        <dbReference type="ARBA" id="ARBA00006217"/>
    </source>
</evidence>
<dbReference type="PANTHER" id="PTHR11002">
    <property type="entry name" value="CARBONIC ANHYDRASE"/>
    <property type="match status" value="1"/>
</dbReference>
<dbReference type="InterPro" id="IPR044730">
    <property type="entry name" value="RNase_H-like_dom_plant"/>
</dbReference>
<evidence type="ECO:0000256" key="5">
    <source>
        <dbReference type="ARBA" id="ARBA00048348"/>
    </source>
</evidence>
<gene>
    <name evidence="10" type="ORF">GH714_022736</name>
</gene>
<dbReference type="Proteomes" id="UP000467840">
    <property type="component" value="Chromosome 14"/>
</dbReference>
<keyword evidence="4 7" id="KW-0456">Lyase</keyword>
<dbReference type="Gene3D" id="3.40.1050.10">
    <property type="entry name" value="Carbonic anhydrase"/>
    <property type="match status" value="1"/>
</dbReference>
<evidence type="ECO:0000256" key="3">
    <source>
        <dbReference type="ARBA" id="ARBA00022833"/>
    </source>
</evidence>
<feature type="domain" description="RNase H type-1" evidence="9">
    <location>
        <begin position="14"/>
        <end position="82"/>
    </location>
</feature>
<dbReference type="PROSITE" id="PS00705">
    <property type="entry name" value="PROK_CO2_ANHYDRASE_2"/>
    <property type="match status" value="1"/>
</dbReference>
<keyword evidence="11" id="KW-1185">Reference proteome</keyword>
<dbReference type="PROSITE" id="PS00704">
    <property type="entry name" value="PROK_CO2_ANHYDRASE_1"/>
    <property type="match status" value="1"/>
</dbReference>
<dbReference type="Pfam" id="PF00484">
    <property type="entry name" value="Pro_CA"/>
    <property type="match status" value="1"/>
</dbReference>
<proteinExistence type="inferred from homology"/>
<dbReference type="InterPro" id="IPR036874">
    <property type="entry name" value="Carbonic_anhydrase_sf"/>
</dbReference>
<dbReference type="AlphaFoldDB" id="A0A6A6MER9"/>
<dbReference type="EMBL" id="JAAGAX010000006">
    <property type="protein sequence ID" value="KAF2311407.1"/>
    <property type="molecule type" value="Genomic_DNA"/>
</dbReference>
<evidence type="ECO:0000256" key="7">
    <source>
        <dbReference type="RuleBase" id="RU003956"/>
    </source>
</evidence>
<evidence type="ECO:0000256" key="2">
    <source>
        <dbReference type="ARBA" id="ARBA00012925"/>
    </source>
</evidence>
<dbReference type="CDD" id="cd06222">
    <property type="entry name" value="RNase_H_like"/>
    <property type="match status" value="1"/>
</dbReference>
<reference evidence="10 11" key="1">
    <citation type="journal article" date="2020" name="Mol. Plant">
        <title>The Chromosome-Based Rubber Tree Genome Provides New Insights into Spurge Genome Evolution and Rubber Biosynthesis.</title>
        <authorList>
            <person name="Liu J."/>
            <person name="Shi C."/>
            <person name="Shi C.C."/>
            <person name="Li W."/>
            <person name="Zhang Q.J."/>
            <person name="Zhang Y."/>
            <person name="Li K."/>
            <person name="Lu H.F."/>
            <person name="Shi C."/>
            <person name="Zhu S.T."/>
            <person name="Xiao Z.Y."/>
            <person name="Nan H."/>
            <person name="Yue Y."/>
            <person name="Zhu X.G."/>
            <person name="Wu Y."/>
            <person name="Hong X.N."/>
            <person name="Fan G.Y."/>
            <person name="Tong Y."/>
            <person name="Zhang D."/>
            <person name="Mao C.L."/>
            <person name="Liu Y.L."/>
            <person name="Hao S.J."/>
            <person name="Liu W.Q."/>
            <person name="Lv M.Q."/>
            <person name="Zhang H.B."/>
            <person name="Liu Y."/>
            <person name="Hu-Tang G.R."/>
            <person name="Wang J.P."/>
            <person name="Wang J.H."/>
            <person name="Sun Y.H."/>
            <person name="Ni S.B."/>
            <person name="Chen W.B."/>
            <person name="Zhang X.C."/>
            <person name="Jiao Y.N."/>
            <person name="Eichler E.E."/>
            <person name="Li G.H."/>
            <person name="Liu X."/>
            <person name="Gao L.Z."/>
        </authorList>
    </citation>
    <scope>NUCLEOTIDE SEQUENCE [LARGE SCALE GENOMIC DNA]</scope>
    <source>
        <strain evidence="11">cv. GT1</strain>
        <tissue evidence="10">Leaf</tissue>
    </source>
</reference>
<dbReference type="InterPro" id="IPR002156">
    <property type="entry name" value="RNaseH_domain"/>
</dbReference>
<comment type="similarity">
    <text evidence="1 7">Belongs to the beta-class carbonic anhydrase family.</text>
</comment>
<feature type="binding site" evidence="6">
    <location>
        <position position="238"/>
    </location>
    <ligand>
        <name>Zn(2+)</name>
        <dbReference type="ChEBI" id="CHEBI:29105"/>
    </ligand>
</feature>
<dbReference type="SMART" id="SM00947">
    <property type="entry name" value="Pro_CA"/>
    <property type="match status" value="1"/>
</dbReference>
<evidence type="ECO:0000256" key="8">
    <source>
        <dbReference type="SAM" id="SignalP"/>
    </source>
</evidence>
<feature type="signal peptide" evidence="8">
    <location>
        <begin position="1"/>
        <end position="20"/>
    </location>
</feature>
<comment type="function">
    <text evidence="7">Reversible hydration of carbon dioxide.</text>
</comment>
<feature type="binding site" evidence="6">
    <location>
        <position position="180"/>
    </location>
    <ligand>
        <name>Zn(2+)</name>
        <dbReference type="ChEBI" id="CHEBI:29105"/>
    </ligand>
</feature>
<comment type="cofactor">
    <cofactor evidence="6">
        <name>Zn(2+)</name>
        <dbReference type="ChEBI" id="CHEBI:29105"/>
    </cofactor>
    <text evidence="6">Binds 1 zinc ion per subunit.</text>
</comment>
<dbReference type="GO" id="GO:0004089">
    <property type="term" value="F:carbonate dehydratase activity"/>
    <property type="evidence" value="ECO:0007669"/>
    <property type="project" value="UniProtKB-UniRule"/>
</dbReference>
<dbReference type="InterPro" id="IPR015892">
    <property type="entry name" value="Carbonic_anhydrase_CS"/>
</dbReference>
<evidence type="ECO:0000313" key="11">
    <source>
        <dbReference type="Proteomes" id="UP000467840"/>
    </source>
</evidence>
<feature type="binding site" evidence="6">
    <location>
        <position position="241"/>
    </location>
    <ligand>
        <name>Zn(2+)</name>
        <dbReference type="ChEBI" id="CHEBI:29105"/>
    </ligand>
</feature>
<feature type="binding site" evidence="6">
    <location>
        <position position="178"/>
    </location>
    <ligand>
        <name>Zn(2+)</name>
        <dbReference type="ChEBI" id="CHEBI:29105"/>
    </ligand>
</feature>
<evidence type="ECO:0000256" key="6">
    <source>
        <dbReference type="PIRSR" id="PIRSR601765-1"/>
    </source>
</evidence>
<organism evidence="10 11">
    <name type="scientific">Hevea brasiliensis</name>
    <name type="common">Para rubber tree</name>
    <name type="synonym">Siphonia brasiliensis</name>
    <dbReference type="NCBI Taxonomy" id="3981"/>
    <lineage>
        <taxon>Eukaryota</taxon>
        <taxon>Viridiplantae</taxon>
        <taxon>Streptophyta</taxon>
        <taxon>Embryophyta</taxon>
        <taxon>Tracheophyta</taxon>
        <taxon>Spermatophyta</taxon>
        <taxon>Magnoliopsida</taxon>
        <taxon>eudicotyledons</taxon>
        <taxon>Gunneridae</taxon>
        <taxon>Pentapetalae</taxon>
        <taxon>rosids</taxon>
        <taxon>fabids</taxon>
        <taxon>Malpighiales</taxon>
        <taxon>Euphorbiaceae</taxon>
        <taxon>Crotonoideae</taxon>
        <taxon>Micrandreae</taxon>
        <taxon>Hevea</taxon>
    </lineage>
</organism>
<dbReference type="GO" id="GO:0003676">
    <property type="term" value="F:nucleic acid binding"/>
    <property type="evidence" value="ECO:0007669"/>
    <property type="project" value="InterPro"/>
</dbReference>
<protein>
    <recommendedName>
        <fullName evidence="2 7">Carbonic anhydrase</fullName>
        <ecNumber evidence="2 7">4.2.1.1</ecNumber>
    </recommendedName>
    <alternativeName>
        <fullName evidence="7">Carbonate dehydratase</fullName>
    </alternativeName>
</protein>
<evidence type="ECO:0000313" key="10">
    <source>
        <dbReference type="EMBL" id="KAF2311407.1"/>
    </source>
</evidence>
<keyword evidence="3 6" id="KW-0862">Zinc</keyword>
<accession>A0A6A6MER9</accession>
<name>A0A6A6MER9_HEVBR</name>
<keyword evidence="8" id="KW-0732">Signal</keyword>
<dbReference type="EC" id="4.2.1.1" evidence="2 7"/>
<evidence type="ECO:0000259" key="9">
    <source>
        <dbReference type="Pfam" id="PF13456"/>
    </source>
</evidence>
<comment type="catalytic activity">
    <reaction evidence="5 7">
        <text>hydrogencarbonate + H(+) = CO2 + H2O</text>
        <dbReference type="Rhea" id="RHEA:10748"/>
        <dbReference type="ChEBI" id="CHEBI:15377"/>
        <dbReference type="ChEBI" id="CHEBI:15378"/>
        <dbReference type="ChEBI" id="CHEBI:16526"/>
        <dbReference type="ChEBI" id="CHEBI:17544"/>
        <dbReference type="EC" id="4.2.1.1"/>
    </reaction>
</comment>
<evidence type="ECO:0000256" key="4">
    <source>
        <dbReference type="ARBA" id="ARBA00023239"/>
    </source>
</evidence>
<dbReference type="GO" id="GO:0015976">
    <property type="term" value="P:carbon utilization"/>
    <property type="evidence" value="ECO:0007669"/>
    <property type="project" value="InterPro"/>
</dbReference>
<dbReference type="SUPFAM" id="SSF53056">
    <property type="entry name" value="beta-carbonic anhydrase, cab"/>
    <property type="match status" value="1"/>
</dbReference>
<dbReference type="GO" id="GO:0008270">
    <property type="term" value="F:zinc ion binding"/>
    <property type="evidence" value="ECO:0007669"/>
    <property type="project" value="UniProtKB-UniRule"/>
</dbReference>
<feature type="chain" id="PRO_5025422739" description="Carbonic anhydrase" evidence="8">
    <location>
        <begin position="21"/>
        <end position="307"/>
    </location>
</feature>
<sequence>MWGLCSIVKVELWTVKLALSQGIIQVMVECDNQGVVDMVNGSVLPLGSCSALVKAIWQVSWPVRVVHICTEANMAADCLAKPATIGSYVQCRKKGSNMSKQYSSEQKVLIEGLKKLLNSEKDLDNEVASKIEKLISEMPEHHLDPVQRIKNGFHYFMKNKYDPAVIEGQQPKFLVFACSDSRVGPSHVLDFQPGEAFMFHNIANLVPAFNQLRYSGVGAVIEYAVKYLEVENILIIGHSHCGGIDTLMSLPEDGSTSNDFVDDWVKIGLPAKAKVRAEHPNLSHEEQCHICEKVKPPYSFSSIPQKH</sequence>
<keyword evidence="6" id="KW-0479">Metal-binding</keyword>